<evidence type="ECO:0000313" key="3">
    <source>
        <dbReference type="Proteomes" id="UP000002190"/>
    </source>
</evidence>
<feature type="signal peptide" evidence="1">
    <location>
        <begin position="1"/>
        <end position="23"/>
    </location>
</feature>
<name>D5W6C4_PARAM</name>
<evidence type="ECO:0000313" key="2">
    <source>
        <dbReference type="EMBL" id="ADG17045.1"/>
    </source>
</evidence>
<organism evidence="2 3">
    <name type="scientific">Paraburkholderia atlantica</name>
    <dbReference type="NCBI Taxonomy" id="2654982"/>
    <lineage>
        <taxon>Bacteria</taxon>
        <taxon>Pseudomonadati</taxon>
        <taxon>Pseudomonadota</taxon>
        <taxon>Betaproteobacteria</taxon>
        <taxon>Burkholderiales</taxon>
        <taxon>Burkholderiaceae</taxon>
        <taxon>Paraburkholderia</taxon>
    </lineage>
</organism>
<keyword evidence="1" id="KW-0732">Signal</keyword>
<reference evidence="2 3" key="2">
    <citation type="journal article" date="2012" name="J. Bacteriol.">
        <title>Genome Sequences of Burkholderia sp. Strains CCGE1002 and H160, Isolated from Legume Nodules in Mexico and Brazil.</title>
        <authorList>
            <person name="Ormeno-Orrillo E."/>
            <person name="Rogel M.A."/>
            <person name="Chueire L.M."/>
            <person name="Tiedje J.M."/>
            <person name="Martinez-Romero E."/>
            <person name="Hungria M."/>
        </authorList>
    </citation>
    <scope>NUCLEOTIDE SEQUENCE [LARGE SCALE GENOMIC DNA]</scope>
    <source>
        <strain evidence="2 3">CCGE1002</strain>
    </source>
</reference>
<proteinExistence type="predicted"/>
<protein>
    <recommendedName>
        <fullName evidence="4">Lipoprotein</fullName>
    </recommendedName>
</protein>
<gene>
    <name evidence="2" type="ordered locus">BC1002_3000</name>
</gene>
<dbReference type="AlphaFoldDB" id="D5W6C4"/>
<reference evidence="2 3" key="1">
    <citation type="submission" date="2010-04" db="EMBL/GenBank/DDBJ databases">
        <title>Complete sequence of chromosome 1 of Burkholderia sp. CCGE1002.</title>
        <authorList>
            <consortium name="US DOE Joint Genome Institute"/>
            <person name="Lucas S."/>
            <person name="Copeland A."/>
            <person name="Lapidus A."/>
            <person name="Cheng J.-F."/>
            <person name="Bruce D."/>
            <person name="Goodwin L."/>
            <person name="Pitluck S."/>
            <person name="Chertkov O."/>
            <person name="Detter J.C."/>
            <person name="Han C."/>
            <person name="Tapia R."/>
            <person name="Land M."/>
            <person name="Hauser L."/>
            <person name="Kyrpides N."/>
            <person name="Ovchinnikova G."/>
            <person name="Martinez-Romero E."/>
            <person name="Hernandez M.A.R."/>
            <person name="Tiedje J.M."/>
            <person name="Woyke T."/>
        </authorList>
    </citation>
    <scope>NUCLEOTIDE SEQUENCE [LARGE SCALE GENOMIC DNA]</scope>
    <source>
        <strain evidence="2 3">CCGE1002</strain>
    </source>
</reference>
<dbReference type="KEGG" id="bge:BC1002_3000"/>
<accession>D5W6C4</accession>
<dbReference type="HOGENOM" id="CLU_1248721_0_0_4"/>
<dbReference type="eggNOG" id="ENOG5031G78">
    <property type="taxonomic scope" value="Bacteria"/>
</dbReference>
<sequence>MPRRKLVTAVSVLFSLTGHTMLAQSQPAAAQFHEHSEAERDRFFDRPQINPTPGRVLVLQGSKDAHVEVWLSVDYATNDENCKTQTLLAYIFGAPDVAQTVTDSVRIPAGKTTFSARFFLDRYLPGRCKWQPLAASHAEFEPDQAAGPFVESGVVVIRPEGKRRTKLTWVCHRKPSYLSEDEPKRLDCRPGERFSPANTTVSIDGAVVEVDFTLAPGPDSP</sequence>
<dbReference type="Proteomes" id="UP000002190">
    <property type="component" value="Chromosome 1"/>
</dbReference>
<evidence type="ECO:0000256" key="1">
    <source>
        <dbReference type="SAM" id="SignalP"/>
    </source>
</evidence>
<feature type="chain" id="PRO_5003079218" description="Lipoprotein" evidence="1">
    <location>
        <begin position="24"/>
        <end position="221"/>
    </location>
</feature>
<evidence type="ECO:0008006" key="4">
    <source>
        <dbReference type="Google" id="ProtNLM"/>
    </source>
</evidence>
<dbReference type="EMBL" id="CP002013">
    <property type="protein sequence ID" value="ADG17045.1"/>
    <property type="molecule type" value="Genomic_DNA"/>
</dbReference>